<dbReference type="EMBL" id="CP023344">
    <property type="protein sequence ID" value="ATC65640.1"/>
    <property type="molecule type" value="Genomic_DNA"/>
</dbReference>
<dbReference type="SUPFAM" id="SSF54534">
    <property type="entry name" value="FKBP-like"/>
    <property type="match status" value="1"/>
</dbReference>
<dbReference type="GO" id="GO:0006354">
    <property type="term" value="P:DNA-templated transcription elongation"/>
    <property type="evidence" value="ECO:0007669"/>
    <property type="project" value="TreeGrafter"/>
</dbReference>
<dbReference type="InterPro" id="IPR023459">
    <property type="entry name" value="Tscrpt_elong_fac_GreA/B_fam"/>
</dbReference>
<dbReference type="PANTHER" id="PTHR30437:SF5">
    <property type="entry name" value="REGULATOR OF NUCLEOSIDE DIPHOSPHATE KINASE"/>
    <property type="match status" value="1"/>
</dbReference>
<dbReference type="InterPro" id="IPR001437">
    <property type="entry name" value="Tscrpt_elong_fac_GreA/B_C"/>
</dbReference>
<evidence type="ECO:0000259" key="2">
    <source>
        <dbReference type="Pfam" id="PF14760"/>
    </source>
</evidence>
<accession>A0A290QEI6</accession>
<dbReference type="InterPro" id="IPR029462">
    <property type="entry name" value="Rnk_N"/>
</dbReference>
<sequence>MNTKPIHISQSDYTRIQLLLSALRSDQRSAKVIEKLRGELERAVVLPELPPHIVGVGSTADVRDLESGDLDRFTLTLPEQADAARGKLSLLAPLGTAILGFSEGDEFAWEMPGGVRRLRIERVTQPAEAVVSANS</sequence>
<dbReference type="GO" id="GO:0003677">
    <property type="term" value="F:DNA binding"/>
    <property type="evidence" value="ECO:0007669"/>
    <property type="project" value="InterPro"/>
</dbReference>
<feature type="domain" description="Regulator of nucleoside diphosphate kinase N-terminal" evidence="2">
    <location>
        <begin position="5"/>
        <end position="45"/>
    </location>
</feature>
<dbReference type="KEGG" id="vbh:CMV30_17755"/>
<dbReference type="Proteomes" id="UP000217265">
    <property type="component" value="Chromosome"/>
</dbReference>
<gene>
    <name evidence="3" type="ORF">CMV30_17755</name>
</gene>
<protein>
    <submittedName>
        <fullName evidence="3">Transcription elongation factor GreAB</fullName>
    </submittedName>
</protein>
<keyword evidence="3" id="KW-0251">Elongation factor</keyword>
<dbReference type="Pfam" id="PF01272">
    <property type="entry name" value="GreA_GreB"/>
    <property type="match status" value="1"/>
</dbReference>
<dbReference type="Gene3D" id="1.10.286.20">
    <property type="match status" value="1"/>
</dbReference>
<feature type="domain" description="Transcription elongation factor GreA/GreB C-terminal" evidence="1">
    <location>
        <begin position="53"/>
        <end position="124"/>
    </location>
</feature>
<evidence type="ECO:0000313" key="3">
    <source>
        <dbReference type="EMBL" id="ATC65640.1"/>
    </source>
</evidence>
<dbReference type="GO" id="GO:0003746">
    <property type="term" value="F:translation elongation factor activity"/>
    <property type="evidence" value="ECO:0007669"/>
    <property type="project" value="UniProtKB-KW"/>
</dbReference>
<evidence type="ECO:0000313" key="4">
    <source>
        <dbReference type="Proteomes" id="UP000217265"/>
    </source>
</evidence>
<organism evidence="3 4">
    <name type="scientific">Nibricoccus aquaticus</name>
    <dbReference type="NCBI Taxonomy" id="2576891"/>
    <lineage>
        <taxon>Bacteria</taxon>
        <taxon>Pseudomonadati</taxon>
        <taxon>Verrucomicrobiota</taxon>
        <taxon>Opitutia</taxon>
        <taxon>Opitutales</taxon>
        <taxon>Opitutaceae</taxon>
        <taxon>Nibricoccus</taxon>
    </lineage>
</organism>
<dbReference type="GO" id="GO:0070063">
    <property type="term" value="F:RNA polymerase binding"/>
    <property type="evidence" value="ECO:0007669"/>
    <property type="project" value="InterPro"/>
</dbReference>
<dbReference type="Pfam" id="PF14760">
    <property type="entry name" value="Rnk_N"/>
    <property type="match status" value="1"/>
</dbReference>
<keyword evidence="4" id="KW-1185">Reference proteome</keyword>
<name>A0A290QEI6_9BACT</name>
<dbReference type="InterPro" id="IPR036953">
    <property type="entry name" value="GreA/GreB_C_sf"/>
</dbReference>
<dbReference type="AlphaFoldDB" id="A0A290QEI6"/>
<dbReference type="Gene3D" id="3.10.50.30">
    <property type="entry name" value="Transcription elongation factor, GreA/GreB, C-terminal domain"/>
    <property type="match status" value="1"/>
</dbReference>
<dbReference type="OrthoDB" id="192847at2"/>
<reference evidence="3 4" key="1">
    <citation type="submission" date="2017-09" db="EMBL/GenBank/DDBJ databases">
        <title>Complete genome sequence of Verrucomicrobial strain HZ-65, isolated from freshwater.</title>
        <authorList>
            <person name="Choi A."/>
        </authorList>
    </citation>
    <scope>NUCLEOTIDE SEQUENCE [LARGE SCALE GENOMIC DNA]</scope>
    <source>
        <strain evidence="3 4">HZ-65</strain>
    </source>
</reference>
<dbReference type="PANTHER" id="PTHR30437">
    <property type="entry name" value="TRANSCRIPTION ELONGATION FACTOR GREA"/>
    <property type="match status" value="1"/>
</dbReference>
<evidence type="ECO:0000259" key="1">
    <source>
        <dbReference type="Pfam" id="PF01272"/>
    </source>
</evidence>
<dbReference type="RefSeq" id="WP_096057269.1">
    <property type="nucleotide sequence ID" value="NZ_CP023344.1"/>
</dbReference>
<proteinExistence type="predicted"/>
<keyword evidence="3" id="KW-0648">Protein biosynthesis</keyword>
<dbReference type="GO" id="GO:0032784">
    <property type="term" value="P:regulation of DNA-templated transcription elongation"/>
    <property type="evidence" value="ECO:0007669"/>
    <property type="project" value="InterPro"/>
</dbReference>